<evidence type="ECO:0000256" key="4">
    <source>
        <dbReference type="ARBA" id="ARBA00040453"/>
    </source>
</evidence>
<keyword evidence="8" id="KW-1185">Reference proteome</keyword>
<dbReference type="SUPFAM" id="SSF50978">
    <property type="entry name" value="WD40 repeat-like"/>
    <property type="match status" value="1"/>
</dbReference>
<dbReference type="Proteomes" id="UP000218231">
    <property type="component" value="Unassembled WGS sequence"/>
</dbReference>
<dbReference type="SMART" id="SM00320">
    <property type="entry name" value="WD40"/>
    <property type="match status" value="6"/>
</dbReference>
<dbReference type="InterPro" id="IPR001680">
    <property type="entry name" value="WD40_rpt"/>
</dbReference>
<organism evidence="7 8">
    <name type="scientific">Diploscapter pachys</name>
    <dbReference type="NCBI Taxonomy" id="2018661"/>
    <lineage>
        <taxon>Eukaryota</taxon>
        <taxon>Metazoa</taxon>
        <taxon>Ecdysozoa</taxon>
        <taxon>Nematoda</taxon>
        <taxon>Chromadorea</taxon>
        <taxon>Rhabditida</taxon>
        <taxon>Rhabditina</taxon>
        <taxon>Rhabditomorpha</taxon>
        <taxon>Rhabditoidea</taxon>
        <taxon>Rhabditidae</taxon>
        <taxon>Diploscapter</taxon>
    </lineage>
</organism>
<keyword evidence="6" id="KW-0853">WD repeat</keyword>
<proteinExistence type="inferred from homology"/>
<dbReference type="PROSITE" id="PS50294">
    <property type="entry name" value="WD_REPEATS_REGION"/>
    <property type="match status" value="1"/>
</dbReference>
<dbReference type="PROSITE" id="PS50082">
    <property type="entry name" value="WD_REPEATS_2"/>
    <property type="match status" value="2"/>
</dbReference>
<evidence type="ECO:0000256" key="1">
    <source>
        <dbReference type="ARBA" id="ARBA00004496"/>
    </source>
</evidence>
<keyword evidence="2" id="KW-0963">Cytoplasm</keyword>
<dbReference type="InterPro" id="IPR015943">
    <property type="entry name" value="WD40/YVTN_repeat-like_dom_sf"/>
</dbReference>
<accession>A0A2A2J8Y9</accession>
<dbReference type="Gene3D" id="2.130.10.10">
    <property type="entry name" value="YVTN repeat-like/Quinoprotein amine dehydrogenase"/>
    <property type="match status" value="1"/>
</dbReference>
<evidence type="ECO:0000256" key="6">
    <source>
        <dbReference type="PROSITE-ProRule" id="PRU00221"/>
    </source>
</evidence>
<dbReference type="PANTHER" id="PTHR22842:SF3">
    <property type="entry name" value="WD REPEAT DOMAIN-CONTAINING PROTEIN 83"/>
    <property type="match status" value="1"/>
</dbReference>
<dbReference type="CDD" id="cd00200">
    <property type="entry name" value="WD40"/>
    <property type="match status" value="1"/>
</dbReference>
<dbReference type="Pfam" id="PF00400">
    <property type="entry name" value="WD40"/>
    <property type="match status" value="3"/>
</dbReference>
<reference evidence="7 8" key="1">
    <citation type="journal article" date="2017" name="Curr. Biol.">
        <title>Genome architecture and evolution of a unichromosomal asexual nematode.</title>
        <authorList>
            <person name="Fradin H."/>
            <person name="Zegar C."/>
            <person name="Gutwein M."/>
            <person name="Lucas J."/>
            <person name="Kovtun M."/>
            <person name="Corcoran D."/>
            <person name="Baugh L.R."/>
            <person name="Kiontke K."/>
            <person name="Gunsalus K."/>
            <person name="Fitch D.H."/>
            <person name="Piano F."/>
        </authorList>
    </citation>
    <scope>NUCLEOTIDE SEQUENCE [LARGE SCALE GENOMIC DNA]</scope>
    <source>
        <strain evidence="7">PF1309</strain>
    </source>
</reference>
<sequence>MDFPSERAKSIDCKQGAVRAVRYNVDGNYCLSCGSDKTVKLWNPLTSTLLKTYTGTGNEVFDAQSSSDNAQIVCGGADRAVTVFDVETGKQLRRWRGHGARVNAVAFNEESSIVFSGSMDGTMQAWDNRSRSEKAIQMFTESTDGILSIDINKHEIVAGSADCSYRIYNIRDGMARIGFLLNTTYKSHKNGEYKIDNAILSNCEYVATGSEDSSAYIYNLITGEVAVKLPHTSKVVHSVAANPKKPHLLTAAGQMLFLWVPKNDEIVVE</sequence>
<gene>
    <name evidence="7" type="ORF">WR25_24627</name>
</gene>
<protein>
    <recommendedName>
        <fullName evidence="4">WD repeat domain-containing protein 83</fullName>
    </recommendedName>
    <alternativeName>
        <fullName evidence="5">Mitogen-activated protein kinase organizer 1</fullName>
    </alternativeName>
</protein>
<evidence type="ECO:0000313" key="8">
    <source>
        <dbReference type="Proteomes" id="UP000218231"/>
    </source>
</evidence>
<comment type="subcellular location">
    <subcellularLocation>
        <location evidence="1">Cytoplasm</location>
    </subcellularLocation>
</comment>
<dbReference type="STRING" id="2018661.A0A2A2J8Y9"/>
<evidence type="ECO:0000256" key="3">
    <source>
        <dbReference type="ARBA" id="ARBA00038145"/>
    </source>
</evidence>
<feature type="repeat" description="WD" evidence="6">
    <location>
        <begin position="11"/>
        <end position="52"/>
    </location>
</feature>
<dbReference type="GO" id="GO:0000398">
    <property type="term" value="P:mRNA splicing, via spliceosome"/>
    <property type="evidence" value="ECO:0007669"/>
    <property type="project" value="TreeGrafter"/>
</dbReference>
<dbReference type="PANTHER" id="PTHR22842">
    <property type="entry name" value="WD40 REPEAT PROTEIN"/>
    <property type="match status" value="1"/>
</dbReference>
<comment type="caution">
    <text evidence="7">The sequence shown here is derived from an EMBL/GenBank/DDBJ whole genome shotgun (WGS) entry which is preliminary data.</text>
</comment>
<evidence type="ECO:0000313" key="7">
    <source>
        <dbReference type="EMBL" id="PAV58069.1"/>
    </source>
</evidence>
<dbReference type="InterPro" id="IPR036322">
    <property type="entry name" value="WD40_repeat_dom_sf"/>
</dbReference>
<dbReference type="GO" id="GO:0071013">
    <property type="term" value="C:catalytic step 2 spliceosome"/>
    <property type="evidence" value="ECO:0007669"/>
    <property type="project" value="TreeGrafter"/>
</dbReference>
<feature type="repeat" description="WD" evidence="6">
    <location>
        <begin position="95"/>
        <end position="136"/>
    </location>
</feature>
<name>A0A2A2J8Y9_9BILA</name>
<dbReference type="EMBL" id="LIAE01010602">
    <property type="protein sequence ID" value="PAV58069.1"/>
    <property type="molecule type" value="Genomic_DNA"/>
</dbReference>
<dbReference type="GO" id="GO:0005737">
    <property type="term" value="C:cytoplasm"/>
    <property type="evidence" value="ECO:0007669"/>
    <property type="project" value="UniProtKB-SubCell"/>
</dbReference>
<evidence type="ECO:0000256" key="5">
    <source>
        <dbReference type="ARBA" id="ARBA00042222"/>
    </source>
</evidence>
<dbReference type="OrthoDB" id="71437at2759"/>
<comment type="similarity">
    <text evidence="3">Belongs to the WD repeat MORG1 family.</text>
</comment>
<dbReference type="InterPro" id="IPR051980">
    <property type="entry name" value="WD_repeat_MORG1"/>
</dbReference>
<evidence type="ECO:0000256" key="2">
    <source>
        <dbReference type="ARBA" id="ARBA00022490"/>
    </source>
</evidence>
<dbReference type="AlphaFoldDB" id="A0A2A2J8Y9"/>